<dbReference type="AlphaFoldDB" id="A0AAV4RD88"/>
<proteinExistence type="predicted"/>
<evidence type="ECO:0000313" key="2">
    <source>
        <dbReference type="Proteomes" id="UP001054945"/>
    </source>
</evidence>
<organism evidence="1 2">
    <name type="scientific">Caerostris extrusa</name>
    <name type="common">Bark spider</name>
    <name type="synonym">Caerostris bankana</name>
    <dbReference type="NCBI Taxonomy" id="172846"/>
    <lineage>
        <taxon>Eukaryota</taxon>
        <taxon>Metazoa</taxon>
        <taxon>Ecdysozoa</taxon>
        <taxon>Arthropoda</taxon>
        <taxon>Chelicerata</taxon>
        <taxon>Arachnida</taxon>
        <taxon>Araneae</taxon>
        <taxon>Araneomorphae</taxon>
        <taxon>Entelegynae</taxon>
        <taxon>Araneoidea</taxon>
        <taxon>Araneidae</taxon>
        <taxon>Caerostris</taxon>
    </lineage>
</organism>
<keyword evidence="2" id="KW-1185">Reference proteome</keyword>
<reference evidence="1 2" key="1">
    <citation type="submission" date="2021-06" db="EMBL/GenBank/DDBJ databases">
        <title>Caerostris extrusa draft genome.</title>
        <authorList>
            <person name="Kono N."/>
            <person name="Arakawa K."/>
        </authorList>
    </citation>
    <scope>NUCLEOTIDE SEQUENCE [LARGE SCALE GENOMIC DNA]</scope>
</reference>
<protein>
    <submittedName>
        <fullName evidence="1">Uncharacterized protein</fullName>
    </submittedName>
</protein>
<gene>
    <name evidence="1" type="ORF">CEXT_573311</name>
</gene>
<name>A0AAV4RD88_CAEEX</name>
<comment type="caution">
    <text evidence="1">The sequence shown here is derived from an EMBL/GenBank/DDBJ whole genome shotgun (WGS) entry which is preliminary data.</text>
</comment>
<evidence type="ECO:0000313" key="1">
    <source>
        <dbReference type="EMBL" id="GIY19933.1"/>
    </source>
</evidence>
<dbReference type="Proteomes" id="UP001054945">
    <property type="component" value="Unassembled WGS sequence"/>
</dbReference>
<sequence>MFLFFYRYKTKEPFKNVWRSNFSSQLGIKDEEKCGIVEFCLPIIVWCMVTQYRKKNSTKNDSCLYSSFSCELNCSCSKSELSNFVRAPESRDLEPWCSNSSEGKLPKHVLEV</sequence>
<accession>A0AAV4RD88</accession>
<dbReference type="EMBL" id="BPLR01007810">
    <property type="protein sequence ID" value="GIY19933.1"/>
    <property type="molecule type" value="Genomic_DNA"/>
</dbReference>